<comment type="similarity">
    <text evidence="2">Belongs to the vacuolar ATPase subunit S1 family.</text>
</comment>
<dbReference type="OMA" id="MLMSINT"/>
<comment type="subcellular location">
    <subcellularLocation>
        <location evidence="1">Membrane</location>
        <topology evidence="1">Single-pass membrane protein</topology>
    </subcellularLocation>
</comment>
<protein>
    <recommendedName>
        <fullName evidence="7">V-type proton ATPase subunit S1/VOA1 transmembrane domain-containing protein</fullName>
    </recommendedName>
</protein>
<evidence type="ECO:0000313" key="8">
    <source>
        <dbReference type="EMBL" id="GCB84699.1"/>
    </source>
</evidence>
<evidence type="ECO:0000256" key="1">
    <source>
        <dbReference type="ARBA" id="ARBA00004167"/>
    </source>
</evidence>
<organism evidence="8 9">
    <name type="scientific">Scyliorhinus torazame</name>
    <name type="common">Cloudy catshark</name>
    <name type="synonym">Catulus torazame</name>
    <dbReference type="NCBI Taxonomy" id="75743"/>
    <lineage>
        <taxon>Eukaryota</taxon>
        <taxon>Metazoa</taxon>
        <taxon>Chordata</taxon>
        <taxon>Craniata</taxon>
        <taxon>Vertebrata</taxon>
        <taxon>Chondrichthyes</taxon>
        <taxon>Elasmobranchii</taxon>
        <taxon>Galeomorphii</taxon>
        <taxon>Galeoidea</taxon>
        <taxon>Carcharhiniformes</taxon>
        <taxon>Scyliorhinidae</taxon>
        <taxon>Scyliorhinus</taxon>
    </lineage>
</organism>
<dbReference type="AlphaFoldDB" id="A0A401QH38"/>
<evidence type="ECO:0000256" key="6">
    <source>
        <dbReference type="SAM" id="Phobius"/>
    </source>
</evidence>
<evidence type="ECO:0000256" key="2">
    <source>
        <dbReference type="ARBA" id="ARBA00009037"/>
    </source>
</evidence>
<dbReference type="STRING" id="75743.A0A401QH38"/>
<dbReference type="InterPro" id="IPR008388">
    <property type="entry name" value="Ac45_acc_su"/>
</dbReference>
<dbReference type="Proteomes" id="UP000288216">
    <property type="component" value="Unassembled WGS sequence"/>
</dbReference>
<feature type="non-terminal residue" evidence="8">
    <location>
        <position position="1"/>
    </location>
</feature>
<reference evidence="8 9" key="1">
    <citation type="journal article" date="2018" name="Nat. Ecol. Evol.">
        <title>Shark genomes provide insights into elasmobranch evolution and the origin of vertebrates.</title>
        <authorList>
            <person name="Hara Y"/>
            <person name="Yamaguchi K"/>
            <person name="Onimaru K"/>
            <person name="Kadota M"/>
            <person name="Koyanagi M"/>
            <person name="Keeley SD"/>
            <person name="Tatsumi K"/>
            <person name="Tanaka K"/>
            <person name="Motone F"/>
            <person name="Kageyama Y"/>
            <person name="Nozu R"/>
            <person name="Adachi N"/>
            <person name="Nishimura O"/>
            <person name="Nakagawa R"/>
            <person name="Tanegashima C"/>
            <person name="Kiyatake I"/>
            <person name="Matsumoto R"/>
            <person name="Murakumo K"/>
            <person name="Nishida K"/>
            <person name="Terakita A"/>
            <person name="Kuratani S"/>
            <person name="Sato K"/>
            <person name="Hyodo S Kuraku.S."/>
        </authorList>
    </citation>
    <scope>NUCLEOTIDE SEQUENCE [LARGE SCALE GENOMIC DNA]</scope>
</reference>
<keyword evidence="5 6" id="KW-0472">Membrane</keyword>
<gene>
    <name evidence="8" type="ORF">scyTo_0025310</name>
</gene>
<feature type="transmembrane region" description="Helical" evidence="6">
    <location>
        <begin position="20"/>
        <end position="43"/>
    </location>
</feature>
<keyword evidence="3 6" id="KW-0812">Transmembrane</keyword>
<dbReference type="GO" id="GO:0033176">
    <property type="term" value="C:proton-transporting V-type ATPase complex"/>
    <property type="evidence" value="ECO:0007669"/>
    <property type="project" value="TreeGrafter"/>
</dbReference>
<dbReference type="EMBL" id="BFAA01083408">
    <property type="protein sequence ID" value="GCB84699.1"/>
    <property type="molecule type" value="Genomic_DNA"/>
</dbReference>
<evidence type="ECO:0000256" key="3">
    <source>
        <dbReference type="ARBA" id="ARBA00022692"/>
    </source>
</evidence>
<accession>A0A401QH38</accession>
<proteinExistence type="inferred from homology"/>
<feature type="domain" description="V-type proton ATPase subunit S1/VOA1 transmembrane" evidence="7">
    <location>
        <begin position="19"/>
        <end position="57"/>
    </location>
</feature>
<keyword evidence="9" id="KW-1185">Reference proteome</keyword>
<dbReference type="InterPro" id="IPR046756">
    <property type="entry name" value="VAS1/VOA1_TM"/>
</dbReference>
<name>A0A401QH38_SCYTO</name>
<comment type="caution">
    <text evidence="8">The sequence shown here is derived from an EMBL/GenBank/DDBJ whole genome shotgun (WGS) entry which is preliminary data.</text>
</comment>
<evidence type="ECO:0000313" key="9">
    <source>
        <dbReference type="Proteomes" id="UP000288216"/>
    </source>
</evidence>
<dbReference type="PANTHER" id="PTHR12471:SF2">
    <property type="entry name" value="V-TYPE PROTON ATPASE SUBUNIT S1"/>
    <property type="match status" value="1"/>
</dbReference>
<evidence type="ECO:0000256" key="4">
    <source>
        <dbReference type="ARBA" id="ARBA00022989"/>
    </source>
</evidence>
<dbReference type="Pfam" id="PF20520">
    <property type="entry name" value="Ac45-VOA1_TM"/>
    <property type="match status" value="1"/>
</dbReference>
<dbReference type="GO" id="GO:0001671">
    <property type="term" value="F:ATPase activator activity"/>
    <property type="evidence" value="ECO:0007669"/>
    <property type="project" value="TreeGrafter"/>
</dbReference>
<evidence type="ECO:0000256" key="5">
    <source>
        <dbReference type="ARBA" id="ARBA00023136"/>
    </source>
</evidence>
<sequence>IQGFGVKGMKFSYANDCASFFTPAIWMGLLTTLLMVFILTYGLHMITSLKTMDRFDDPKGPSISVPQTE</sequence>
<evidence type="ECO:0000259" key="7">
    <source>
        <dbReference type="Pfam" id="PF20520"/>
    </source>
</evidence>
<keyword evidence="4 6" id="KW-1133">Transmembrane helix</keyword>
<dbReference type="OrthoDB" id="9985059at2759"/>
<dbReference type="GO" id="GO:0030641">
    <property type="term" value="P:regulation of cellular pH"/>
    <property type="evidence" value="ECO:0007669"/>
    <property type="project" value="TreeGrafter"/>
</dbReference>
<dbReference type="PANTHER" id="PTHR12471">
    <property type="entry name" value="VACUOLAR ATP SYNTHASE SUBUNIT S1"/>
    <property type="match status" value="1"/>
</dbReference>